<dbReference type="Proteomes" id="UP001280121">
    <property type="component" value="Unassembled WGS sequence"/>
</dbReference>
<evidence type="ECO:0000259" key="3">
    <source>
        <dbReference type="Pfam" id="PF14380"/>
    </source>
</evidence>
<evidence type="ECO:0000313" key="4">
    <source>
        <dbReference type="EMBL" id="KAK2647926.1"/>
    </source>
</evidence>
<feature type="transmembrane region" description="Helical" evidence="2">
    <location>
        <begin position="166"/>
        <end position="185"/>
    </location>
</feature>
<comment type="caution">
    <text evidence="4">The sequence shown here is derived from an EMBL/GenBank/DDBJ whole genome shotgun (WGS) entry which is preliminary data.</text>
</comment>
<sequence length="334" mass="37492">MTIARDDLWNNYSPGKETKDTVVLEHFLLKYGPNVGNLSFFHCQEIQPQYPGYFNCSAEGEDITGFYIVSVPDLPTPIPNTCQVGIKVPVIFTALDDHNGTENLGDALNKGFEVEYLLDSTPCSDCYSSGGICESSLSDPGQFLCSCRDYDPQSYICPPPGMDSKLVLAIVFLFDLIAFALAVAVEQRRSTMENMNLEDFLIKPRNLWLKKSTINSYNSLNWLPKIAKVLKQVKQLGALRKTCFRHLLVIPKEVTFSAGVMHNLLLRQICIPGVTRDNEFHFLLGGKVAKFTKREFCLVTGLKFRVISDIFLKTYHVISGGIHARYFGGMRMCS</sequence>
<keyword evidence="2" id="KW-0472">Membrane</keyword>
<evidence type="ECO:0000313" key="5">
    <source>
        <dbReference type="Proteomes" id="UP001280121"/>
    </source>
</evidence>
<keyword evidence="2" id="KW-0812">Transmembrane</keyword>
<keyword evidence="1" id="KW-0325">Glycoprotein</keyword>
<protein>
    <recommendedName>
        <fullName evidence="3">Wall-associated receptor kinase C-terminal domain-containing protein</fullName>
    </recommendedName>
</protein>
<dbReference type="InterPro" id="IPR032872">
    <property type="entry name" value="WAK_assoc_C"/>
</dbReference>
<accession>A0AAD9WYG9</accession>
<dbReference type="EMBL" id="JANJYI010000005">
    <property type="protein sequence ID" value="KAK2647926.1"/>
    <property type="molecule type" value="Genomic_DNA"/>
</dbReference>
<keyword evidence="2" id="KW-1133">Transmembrane helix</keyword>
<evidence type="ECO:0000256" key="1">
    <source>
        <dbReference type="ARBA" id="ARBA00023180"/>
    </source>
</evidence>
<feature type="domain" description="Wall-associated receptor kinase C-terminal" evidence="3">
    <location>
        <begin position="78"/>
        <end position="149"/>
    </location>
</feature>
<name>A0AAD9WYG9_9ROSI</name>
<dbReference type="PANTHER" id="PTHR48449:SF1">
    <property type="entry name" value="DUF1985 DOMAIN-CONTAINING PROTEIN"/>
    <property type="match status" value="1"/>
</dbReference>
<dbReference type="AlphaFoldDB" id="A0AAD9WYG9"/>
<keyword evidence="5" id="KW-1185">Reference proteome</keyword>
<gene>
    <name evidence="4" type="ORF">Ddye_015415</name>
</gene>
<dbReference type="PANTHER" id="PTHR48449">
    <property type="entry name" value="DUF1985 DOMAIN-CONTAINING PROTEIN"/>
    <property type="match status" value="1"/>
</dbReference>
<proteinExistence type="predicted"/>
<reference evidence="4" key="1">
    <citation type="journal article" date="2023" name="Plant J.">
        <title>Genome sequences and population genomics provide insights into the demographic history, inbreeding, and mutation load of two 'living fossil' tree species of Dipteronia.</title>
        <authorList>
            <person name="Feng Y."/>
            <person name="Comes H.P."/>
            <person name="Chen J."/>
            <person name="Zhu S."/>
            <person name="Lu R."/>
            <person name="Zhang X."/>
            <person name="Li P."/>
            <person name="Qiu J."/>
            <person name="Olsen K.M."/>
            <person name="Qiu Y."/>
        </authorList>
    </citation>
    <scope>NUCLEOTIDE SEQUENCE</scope>
    <source>
        <strain evidence="4">KIB01</strain>
    </source>
</reference>
<dbReference type="Pfam" id="PF14380">
    <property type="entry name" value="WAK_assoc"/>
    <property type="match status" value="1"/>
</dbReference>
<evidence type="ECO:0000256" key="2">
    <source>
        <dbReference type="SAM" id="Phobius"/>
    </source>
</evidence>
<organism evidence="4 5">
    <name type="scientific">Dipteronia dyeriana</name>
    <dbReference type="NCBI Taxonomy" id="168575"/>
    <lineage>
        <taxon>Eukaryota</taxon>
        <taxon>Viridiplantae</taxon>
        <taxon>Streptophyta</taxon>
        <taxon>Embryophyta</taxon>
        <taxon>Tracheophyta</taxon>
        <taxon>Spermatophyta</taxon>
        <taxon>Magnoliopsida</taxon>
        <taxon>eudicotyledons</taxon>
        <taxon>Gunneridae</taxon>
        <taxon>Pentapetalae</taxon>
        <taxon>rosids</taxon>
        <taxon>malvids</taxon>
        <taxon>Sapindales</taxon>
        <taxon>Sapindaceae</taxon>
        <taxon>Hippocastanoideae</taxon>
        <taxon>Acereae</taxon>
        <taxon>Dipteronia</taxon>
    </lineage>
</organism>